<accession>A0A1I2D1I8</accession>
<gene>
    <name evidence="1" type="ORF">SAMN04487969_10644</name>
</gene>
<dbReference type="RefSeq" id="WP_269431320.1">
    <property type="nucleotide sequence ID" value="NZ_FONN01000006.1"/>
</dbReference>
<keyword evidence="2" id="KW-1185">Reference proteome</keyword>
<reference evidence="2" key="1">
    <citation type="submission" date="2016-10" db="EMBL/GenBank/DDBJ databases">
        <authorList>
            <person name="Varghese N."/>
            <person name="Submissions S."/>
        </authorList>
    </citation>
    <scope>NUCLEOTIDE SEQUENCE [LARGE SCALE GENOMIC DNA]</scope>
    <source>
        <strain evidence="2">CGMCC 1.10223</strain>
    </source>
</reference>
<dbReference type="Proteomes" id="UP000183410">
    <property type="component" value="Unassembled WGS sequence"/>
</dbReference>
<name>A0A1I2D1I8_9BACL</name>
<dbReference type="EMBL" id="FONN01000006">
    <property type="protein sequence ID" value="SFE74381.1"/>
    <property type="molecule type" value="Genomic_DNA"/>
</dbReference>
<proteinExistence type="predicted"/>
<evidence type="ECO:0000313" key="1">
    <source>
        <dbReference type="EMBL" id="SFE74381.1"/>
    </source>
</evidence>
<dbReference type="AlphaFoldDB" id="A0A1I2D1I8"/>
<evidence type="ECO:0000313" key="2">
    <source>
        <dbReference type="Proteomes" id="UP000183410"/>
    </source>
</evidence>
<sequence length="40" mass="4660">MIITVSKIGTGTDDDPYRPDYNGDWQLVEERENEFVIETL</sequence>
<protein>
    <submittedName>
        <fullName evidence="1">Uncharacterized protein</fullName>
    </submittedName>
</protein>
<organism evidence="1 2">
    <name type="scientific">Paenibacillus algorifonticola</name>
    <dbReference type="NCBI Taxonomy" id="684063"/>
    <lineage>
        <taxon>Bacteria</taxon>
        <taxon>Bacillati</taxon>
        <taxon>Bacillota</taxon>
        <taxon>Bacilli</taxon>
        <taxon>Bacillales</taxon>
        <taxon>Paenibacillaceae</taxon>
        <taxon>Paenibacillus</taxon>
    </lineage>
</organism>